<sequence length="569" mass="66601">MQNHKVMMFVYNNFTHDTRVLKEAKTLTGVGYEVTIVAVLDDKTTPYEEIEGIRVIRVEKKPFHLRFLKHVREFTFKSVFYKLTKRVKGFINNKPDEVNKANNSKNIGFIAAKKREYNDAQAAIKQIGLKKYVKDEWRKNPKKLLLGLKGMMLLLYIFFRILKKVYTKAIQRPMKIIWARYVKKVYTKAIQRPMKIIWARYIKKAYRFGIYRPLYIIRHKYLKKIIHVVFIIPSKKVKNIIYELLKKTLLKFHKPFCFFDYYLRSYKLAKQYSADIYHAHDLNTLPVAVWASRKQNAKLIYDAHEFYVERNVKTKSRSGKILLTWAESYMIKKAHLTITVNEALANEFSKRYKIKTPSVIMNTPSQEIFIKDNKSLSLKGILNIPDDYYVLLYCGSITFNRGLENLIKSMEFLPDCYLVFMGYGNEDYKNSLSSIAEETNVHNRFVFFGPVPSEEVTSFAASADLGVAPIENVCLSYYYCSPNKVFEYINASIPVIASDFPELSKVVNTFNIGTTFNPDSPEDIAKAVRFIFADQKRLEQMKKNTLKASKVYNWENESKKLVELYQTVS</sequence>
<dbReference type="Pfam" id="PF13439">
    <property type="entry name" value="Glyco_transf_4"/>
    <property type="match status" value="1"/>
</dbReference>
<dbReference type="OrthoDB" id="9813214at2"/>
<dbReference type="Pfam" id="PF00534">
    <property type="entry name" value="Glycos_transf_1"/>
    <property type="match status" value="1"/>
</dbReference>
<dbReference type="Proteomes" id="UP000094296">
    <property type="component" value="Unassembled WGS sequence"/>
</dbReference>
<dbReference type="PANTHER" id="PTHR45947:SF3">
    <property type="entry name" value="SULFOQUINOVOSYL TRANSFERASE SQD2"/>
    <property type="match status" value="1"/>
</dbReference>
<evidence type="ECO:0000313" key="5">
    <source>
        <dbReference type="Proteomes" id="UP000094296"/>
    </source>
</evidence>
<dbReference type="RefSeq" id="WP_069643407.1">
    <property type="nucleotide sequence ID" value="NZ_MIJE01000030.1"/>
</dbReference>
<dbReference type="InterPro" id="IPR028098">
    <property type="entry name" value="Glyco_trans_4-like_N"/>
</dbReference>
<reference evidence="4 5" key="1">
    <citation type="submission" date="2016-09" db="EMBL/GenBank/DDBJ databases">
        <title>Draft genome sequence for the type strain of Desulfuribacillus alkaliarsenatis AHT28, an obligately anaerobic, sulfidogenic bacterium isolated from Russian soda lake sediments.</title>
        <authorList>
            <person name="Abin C.A."/>
            <person name="Hollibaugh J.T."/>
        </authorList>
    </citation>
    <scope>NUCLEOTIDE SEQUENCE [LARGE SCALE GENOMIC DNA]</scope>
    <source>
        <strain evidence="4 5">AHT28</strain>
    </source>
</reference>
<keyword evidence="1" id="KW-0812">Transmembrane</keyword>
<dbReference type="InterPro" id="IPR050194">
    <property type="entry name" value="Glycosyltransferase_grp1"/>
</dbReference>
<evidence type="ECO:0000259" key="2">
    <source>
        <dbReference type="Pfam" id="PF00534"/>
    </source>
</evidence>
<organism evidence="4 5">
    <name type="scientific">Desulfuribacillus alkaliarsenatis</name>
    <dbReference type="NCBI Taxonomy" id="766136"/>
    <lineage>
        <taxon>Bacteria</taxon>
        <taxon>Bacillati</taxon>
        <taxon>Bacillota</taxon>
        <taxon>Desulfuribacillia</taxon>
        <taxon>Desulfuribacillales</taxon>
        <taxon>Desulfuribacillaceae</taxon>
        <taxon>Desulfuribacillus</taxon>
    </lineage>
</organism>
<dbReference type="EMBL" id="MIJE01000030">
    <property type="protein sequence ID" value="OEF96824.1"/>
    <property type="molecule type" value="Genomic_DNA"/>
</dbReference>
<dbReference type="PANTHER" id="PTHR45947">
    <property type="entry name" value="SULFOQUINOVOSYL TRANSFERASE SQD2"/>
    <property type="match status" value="1"/>
</dbReference>
<proteinExistence type="predicted"/>
<protein>
    <recommendedName>
        <fullName evidence="6">Glycosyltransferase subfamily 4-like N-terminal domain-containing protein</fullName>
    </recommendedName>
</protein>
<dbReference type="AlphaFoldDB" id="A0A1E5G1P1"/>
<evidence type="ECO:0000313" key="4">
    <source>
        <dbReference type="EMBL" id="OEF96824.1"/>
    </source>
</evidence>
<feature type="transmembrane region" description="Helical" evidence="1">
    <location>
        <begin position="144"/>
        <end position="162"/>
    </location>
</feature>
<evidence type="ECO:0008006" key="6">
    <source>
        <dbReference type="Google" id="ProtNLM"/>
    </source>
</evidence>
<comment type="caution">
    <text evidence="4">The sequence shown here is derived from an EMBL/GenBank/DDBJ whole genome shotgun (WGS) entry which is preliminary data.</text>
</comment>
<dbReference type="STRING" id="766136.BHF68_07125"/>
<evidence type="ECO:0000259" key="3">
    <source>
        <dbReference type="Pfam" id="PF13439"/>
    </source>
</evidence>
<gene>
    <name evidence="4" type="ORF">BHF68_07125</name>
</gene>
<name>A0A1E5G1P1_9FIRM</name>
<accession>A0A1E5G1P1</accession>
<keyword evidence="1" id="KW-0472">Membrane</keyword>
<evidence type="ECO:0000256" key="1">
    <source>
        <dbReference type="SAM" id="Phobius"/>
    </source>
</evidence>
<dbReference type="SUPFAM" id="SSF53756">
    <property type="entry name" value="UDP-Glycosyltransferase/glycogen phosphorylase"/>
    <property type="match status" value="1"/>
</dbReference>
<dbReference type="InterPro" id="IPR001296">
    <property type="entry name" value="Glyco_trans_1"/>
</dbReference>
<keyword evidence="1" id="KW-1133">Transmembrane helix</keyword>
<dbReference type="GO" id="GO:0016758">
    <property type="term" value="F:hexosyltransferase activity"/>
    <property type="evidence" value="ECO:0007669"/>
    <property type="project" value="TreeGrafter"/>
</dbReference>
<feature type="domain" description="Glycosyl transferase family 1" evidence="2">
    <location>
        <begin position="380"/>
        <end position="545"/>
    </location>
</feature>
<dbReference type="Gene3D" id="3.40.50.2000">
    <property type="entry name" value="Glycogen Phosphorylase B"/>
    <property type="match status" value="2"/>
</dbReference>
<keyword evidence="5" id="KW-1185">Reference proteome</keyword>
<feature type="domain" description="Glycosyltransferase subfamily 4-like N-terminal" evidence="3">
    <location>
        <begin position="243"/>
        <end position="356"/>
    </location>
</feature>